<dbReference type="AlphaFoldDB" id="A0A433Q6H4"/>
<keyword evidence="3" id="KW-0812">Transmembrane</keyword>
<dbReference type="SUPFAM" id="SSF53474">
    <property type="entry name" value="alpha/beta-Hydrolases"/>
    <property type="match status" value="1"/>
</dbReference>
<dbReference type="PANTHER" id="PTHR17920:SF3">
    <property type="entry name" value="TRANSMEMBRANE AND COILED-COIL DOMAIN-CONTAINING PROTEIN 4"/>
    <property type="match status" value="1"/>
</dbReference>
<sequence length="149" mass="16406">MLTYLSCTGFCSVLADVLQEHVQGKRPVMLIGYSLGALVIWSALKELARRDRAGIVDTVILVAAPIPAADLEMWEEVTAVVARRVVNCWSDDDWVLAVLHRIHSLTADIAGLAPVAHPRVENMDVSKIVNGHQEYKNHMEAILKLVGID</sequence>
<dbReference type="InterPro" id="IPR007941">
    <property type="entry name" value="DUF726"/>
</dbReference>
<dbReference type="Proteomes" id="UP000274822">
    <property type="component" value="Unassembled WGS sequence"/>
</dbReference>
<evidence type="ECO:0000256" key="3">
    <source>
        <dbReference type="ARBA" id="ARBA00022692"/>
    </source>
</evidence>
<gene>
    <name evidence="6" type="ORF">BC938DRAFT_472269</name>
</gene>
<evidence type="ECO:0000313" key="7">
    <source>
        <dbReference type="Proteomes" id="UP000274822"/>
    </source>
</evidence>
<dbReference type="Pfam" id="PF05277">
    <property type="entry name" value="DUF726"/>
    <property type="match status" value="1"/>
</dbReference>
<keyword evidence="4" id="KW-1133">Transmembrane helix</keyword>
<keyword evidence="7" id="KW-1185">Reference proteome</keyword>
<comment type="similarity">
    <text evidence="2">Belongs to the TMCO4 family.</text>
</comment>
<evidence type="ECO:0000256" key="1">
    <source>
        <dbReference type="ARBA" id="ARBA00004141"/>
    </source>
</evidence>
<keyword evidence="5" id="KW-0472">Membrane</keyword>
<protein>
    <recommendedName>
        <fullName evidence="8">AB hydrolase-1 domain-containing protein</fullName>
    </recommendedName>
</protein>
<organism evidence="6 7">
    <name type="scientific">Jimgerdemannia flammicorona</name>
    <dbReference type="NCBI Taxonomy" id="994334"/>
    <lineage>
        <taxon>Eukaryota</taxon>
        <taxon>Fungi</taxon>
        <taxon>Fungi incertae sedis</taxon>
        <taxon>Mucoromycota</taxon>
        <taxon>Mucoromycotina</taxon>
        <taxon>Endogonomycetes</taxon>
        <taxon>Endogonales</taxon>
        <taxon>Endogonaceae</taxon>
        <taxon>Jimgerdemannia</taxon>
    </lineage>
</organism>
<name>A0A433Q6H4_9FUNG</name>
<evidence type="ECO:0008006" key="8">
    <source>
        <dbReference type="Google" id="ProtNLM"/>
    </source>
</evidence>
<reference evidence="6 7" key="1">
    <citation type="journal article" date="2018" name="New Phytol.">
        <title>Phylogenomics of Endogonaceae and evolution of mycorrhizas within Mucoromycota.</title>
        <authorList>
            <person name="Chang Y."/>
            <person name="Desiro A."/>
            <person name="Na H."/>
            <person name="Sandor L."/>
            <person name="Lipzen A."/>
            <person name="Clum A."/>
            <person name="Barry K."/>
            <person name="Grigoriev I.V."/>
            <person name="Martin F.M."/>
            <person name="Stajich J.E."/>
            <person name="Smith M.E."/>
            <person name="Bonito G."/>
            <person name="Spatafora J.W."/>
        </authorList>
    </citation>
    <scope>NUCLEOTIDE SEQUENCE [LARGE SCALE GENOMIC DNA]</scope>
    <source>
        <strain evidence="6 7">AD002</strain>
    </source>
</reference>
<dbReference type="EMBL" id="RBNJ01013167">
    <property type="protein sequence ID" value="RUS25372.1"/>
    <property type="molecule type" value="Genomic_DNA"/>
</dbReference>
<evidence type="ECO:0000313" key="6">
    <source>
        <dbReference type="EMBL" id="RUS25372.1"/>
    </source>
</evidence>
<accession>A0A433Q6H4</accession>
<comment type="caution">
    <text evidence="6">The sequence shown here is derived from an EMBL/GenBank/DDBJ whole genome shotgun (WGS) entry which is preliminary data.</text>
</comment>
<evidence type="ECO:0000256" key="5">
    <source>
        <dbReference type="ARBA" id="ARBA00023136"/>
    </source>
</evidence>
<dbReference type="PANTHER" id="PTHR17920">
    <property type="entry name" value="TRANSMEMBRANE AND COILED-COIL DOMAIN-CONTAINING PROTEIN 4 TMCO4"/>
    <property type="match status" value="1"/>
</dbReference>
<dbReference type="GO" id="GO:0016020">
    <property type="term" value="C:membrane"/>
    <property type="evidence" value="ECO:0007669"/>
    <property type="project" value="UniProtKB-SubCell"/>
</dbReference>
<comment type="subcellular location">
    <subcellularLocation>
        <location evidence="1">Membrane</location>
        <topology evidence="1">Multi-pass membrane protein</topology>
    </subcellularLocation>
</comment>
<dbReference type="Gene3D" id="3.40.50.1820">
    <property type="entry name" value="alpha/beta hydrolase"/>
    <property type="match status" value="1"/>
</dbReference>
<evidence type="ECO:0000256" key="2">
    <source>
        <dbReference type="ARBA" id="ARBA00009824"/>
    </source>
</evidence>
<dbReference type="InterPro" id="IPR029058">
    <property type="entry name" value="AB_hydrolase_fold"/>
</dbReference>
<proteinExistence type="inferred from homology"/>
<evidence type="ECO:0000256" key="4">
    <source>
        <dbReference type="ARBA" id="ARBA00022989"/>
    </source>
</evidence>